<keyword evidence="2" id="KW-1185">Reference proteome</keyword>
<reference evidence="2" key="1">
    <citation type="journal article" date="2019" name="Int. J. Syst. Evol. Microbiol.">
        <title>The Global Catalogue of Microorganisms (GCM) 10K type strain sequencing project: providing services to taxonomists for standard genome sequencing and annotation.</title>
        <authorList>
            <consortium name="The Broad Institute Genomics Platform"/>
            <consortium name="The Broad Institute Genome Sequencing Center for Infectious Disease"/>
            <person name="Wu L."/>
            <person name="Ma J."/>
        </authorList>
    </citation>
    <scope>NUCLEOTIDE SEQUENCE [LARGE SCALE GENOMIC DNA]</scope>
    <source>
        <strain evidence="2">CGMCC 1.15399</strain>
    </source>
</reference>
<dbReference type="InterPro" id="IPR046193">
    <property type="entry name" value="DUF6221"/>
</dbReference>
<protein>
    <submittedName>
        <fullName evidence="1">DUF6221 family protein</fullName>
    </submittedName>
</protein>
<evidence type="ECO:0000313" key="2">
    <source>
        <dbReference type="Proteomes" id="UP001597097"/>
    </source>
</evidence>
<dbReference type="EMBL" id="JBHUCM010000070">
    <property type="protein sequence ID" value="MFD1546992.1"/>
    <property type="molecule type" value="Genomic_DNA"/>
</dbReference>
<evidence type="ECO:0000313" key="1">
    <source>
        <dbReference type="EMBL" id="MFD1546992.1"/>
    </source>
</evidence>
<name>A0ABW4GWW1_9ACTN</name>
<sequence length="106" mass="12397">MDDLIAFLRAQFDEDEQTSQYAGVDCWHECGDADLAHHDRFDSARVLRAVETGRRLVDEYADALRVQGGFRETGYEEGRREALELACRLRAQEYADHDDYQERWKP</sequence>
<accession>A0ABW4GWW1</accession>
<organism evidence="1 2">
    <name type="scientific">Nonomuraea guangzhouensis</name>
    <dbReference type="NCBI Taxonomy" id="1291555"/>
    <lineage>
        <taxon>Bacteria</taxon>
        <taxon>Bacillati</taxon>
        <taxon>Actinomycetota</taxon>
        <taxon>Actinomycetes</taxon>
        <taxon>Streptosporangiales</taxon>
        <taxon>Streptosporangiaceae</taxon>
        <taxon>Nonomuraea</taxon>
    </lineage>
</organism>
<comment type="caution">
    <text evidence="1">The sequence shown here is derived from an EMBL/GenBank/DDBJ whole genome shotgun (WGS) entry which is preliminary data.</text>
</comment>
<dbReference type="RefSeq" id="WP_219536601.1">
    <property type="nucleotide sequence ID" value="NZ_JAHKRM010000031.1"/>
</dbReference>
<dbReference type="Pfam" id="PF19730">
    <property type="entry name" value="DUF6221"/>
    <property type="match status" value="1"/>
</dbReference>
<proteinExistence type="predicted"/>
<dbReference type="Proteomes" id="UP001597097">
    <property type="component" value="Unassembled WGS sequence"/>
</dbReference>
<gene>
    <name evidence="1" type="ORF">ACFSJ0_58840</name>
</gene>